<protein>
    <recommendedName>
        <fullName evidence="4">VWA domain-containing protein</fullName>
    </recommendedName>
</protein>
<feature type="transmembrane region" description="Helical" evidence="1">
    <location>
        <begin position="6"/>
        <end position="24"/>
    </location>
</feature>
<gene>
    <name evidence="2" type="ORF">ACFQT0_19975</name>
</gene>
<proteinExistence type="predicted"/>
<dbReference type="EMBL" id="JBHTEK010000001">
    <property type="protein sequence ID" value="MFC7669383.1"/>
    <property type="molecule type" value="Genomic_DNA"/>
</dbReference>
<evidence type="ECO:0000313" key="2">
    <source>
        <dbReference type="EMBL" id="MFC7669383.1"/>
    </source>
</evidence>
<dbReference type="Proteomes" id="UP001596513">
    <property type="component" value="Unassembled WGS sequence"/>
</dbReference>
<keyword evidence="3" id="KW-1185">Reference proteome</keyword>
<name>A0ABW2U794_9BACT</name>
<keyword evidence="1" id="KW-0472">Membrane</keyword>
<evidence type="ECO:0000256" key="1">
    <source>
        <dbReference type="SAM" id="Phobius"/>
    </source>
</evidence>
<feature type="transmembrane region" description="Helical" evidence="1">
    <location>
        <begin position="36"/>
        <end position="56"/>
    </location>
</feature>
<keyword evidence="1" id="KW-0812">Transmembrane</keyword>
<reference evidence="3" key="1">
    <citation type="journal article" date="2019" name="Int. J. Syst. Evol. Microbiol.">
        <title>The Global Catalogue of Microorganisms (GCM) 10K type strain sequencing project: providing services to taxonomists for standard genome sequencing and annotation.</title>
        <authorList>
            <consortium name="The Broad Institute Genomics Platform"/>
            <consortium name="The Broad Institute Genome Sequencing Center for Infectious Disease"/>
            <person name="Wu L."/>
            <person name="Ma J."/>
        </authorList>
    </citation>
    <scope>NUCLEOTIDE SEQUENCE [LARGE SCALE GENOMIC DNA]</scope>
    <source>
        <strain evidence="3">JCM 19635</strain>
    </source>
</reference>
<organism evidence="2 3">
    <name type="scientific">Hymenobacter humi</name>
    <dbReference type="NCBI Taxonomy" id="1411620"/>
    <lineage>
        <taxon>Bacteria</taxon>
        <taxon>Pseudomonadati</taxon>
        <taxon>Bacteroidota</taxon>
        <taxon>Cytophagia</taxon>
        <taxon>Cytophagales</taxon>
        <taxon>Hymenobacteraceae</taxon>
        <taxon>Hymenobacter</taxon>
    </lineage>
</organism>
<keyword evidence="1" id="KW-1133">Transmembrane helix</keyword>
<sequence length="165" mass="17530">MLTTLYSPWLILLCLAVGAGYAALQYSAKAPWSRQLNYGLAALRFAVVSFLCYLLLGPFVKTTTTRTEQPTVVLAVDNSQSVELFTPKNVLSQASTGLARLAETLRGKGFTVEARALTPTPGGRRGSIRCVLAPPPLTSTACWPPPATPTKGATWPAWSCSATAS</sequence>
<accession>A0ABW2U794</accession>
<evidence type="ECO:0008006" key="4">
    <source>
        <dbReference type="Google" id="ProtNLM"/>
    </source>
</evidence>
<dbReference type="RefSeq" id="WP_380204889.1">
    <property type="nucleotide sequence ID" value="NZ_JBHTEK010000001.1"/>
</dbReference>
<comment type="caution">
    <text evidence="2">The sequence shown here is derived from an EMBL/GenBank/DDBJ whole genome shotgun (WGS) entry which is preliminary data.</text>
</comment>
<evidence type="ECO:0000313" key="3">
    <source>
        <dbReference type="Proteomes" id="UP001596513"/>
    </source>
</evidence>